<evidence type="ECO:0000256" key="1">
    <source>
        <dbReference type="SAM" id="MobiDB-lite"/>
    </source>
</evidence>
<reference evidence="2 3" key="1">
    <citation type="submission" date="2014-09" db="EMBL/GenBank/DDBJ databases">
        <authorList>
            <person name="Ellenberger Sabrina"/>
        </authorList>
    </citation>
    <scope>NUCLEOTIDE SEQUENCE [LARGE SCALE GENOMIC DNA]</scope>
    <source>
        <strain evidence="2 3">CBS 412.66</strain>
    </source>
</reference>
<dbReference type="EMBL" id="LN718876">
    <property type="protein sequence ID" value="CEP06943.1"/>
    <property type="molecule type" value="Genomic_DNA"/>
</dbReference>
<dbReference type="Proteomes" id="UP000054107">
    <property type="component" value="Unassembled WGS sequence"/>
</dbReference>
<feature type="compositionally biased region" description="Polar residues" evidence="1">
    <location>
        <begin position="220"/>
        <end position="242"/>
    </location>
</feature>
<accession>A0A0B7MV31</accession>
<feature type="non-terminal residue" evidence="2">
    <location>
        <position position="1"/>
    </location>
</feature>
<keyword evidence="3" id="KW-1185">Reference proteome</keyword>
<name>A0A0B7MV31_9FUNG</name>
<gene>
    <name evidence="2" type="primary">PARPA_00204.1 scaffold 481</name>
</gene>
<dbReference type="OrthoDB" id="2206543at2759"/>
<dbReference type="AlphaFoldDB" id="A0A0B7MV31"/>
<feature type="compositionally biased region" description="Basic residues" evidence="1">
    <location>
        <begin position="37"/>
        <end position="49"/>
    </location>
</feature>
<feature type="region of interest" description="Disordered" evidence="1">
    <location>
        <begin position="220"/>
        <end position="263"/>
    </location>
</feature>
<protein>
    <submittedName>
        <fullName evidence="2">Uncharacterized protein</fullName>
    </submittedName>
</protein>
<dbReference type="STRING" id="35722.A0A0B7MV31"/>
<evidence type="ECO:0000313" key="3">
    <source>
        <dbReference type="Proteomes" id="UP000054107"/>
    </source>
</evidence>
<organism evidence="2 3">
    <name type="scientific">Parasitella parasitica</name>
    <dbReference type="NCBI Taxonomy" id="35722"/>
    <lineage>
        <taxon>Eukaryota</taxon>
        <taxon>Fungi</taxon>
        <taxon>Fungi incertae sedis</taxon>
        <taxon>Mucoromycota</taxon>
        <taxon>Mucoromycotina</taxon>
        <taxon>Mucoromycetes</taxon>
        <taxon>Mucorales</taxon>
        <taxon>Mucorineae</taxon>
        <taxon>Mucoraceae</taxon>
        <taxon>Parasitella</taxon>
    </lineage>
</organism>
<sequence>QQQPASSSSAMDSKWANVVRSNINQQQNQQQQNRQNQQKKHQNNQKNSKKSTNPPSAGMLDWAYRGFTEATGPTGYQFIHYRNPTRTNQRTVRKRLAVIGISNRRVLAVQFPTKGVVSLLVHNAYAEEIKASLARGKVTPMTFDPHHESVICDPKHANLSASQKKQMATDIYYNRMLRLCSAMKPAHVGSSIIRYFHQVQGHFSLPDHIVEQFFASRADSNQNTTTSAQNSPQQPHTSTPNNLDFEGLCEEDFMSDAEGEQSQ</sequence>
<proteinExistence type="predicted"/>
<feature type="region of interest" description="Disordered" evidence="1">
    <location>
        <begin position="1"/>
        <end position="60"/>
    </location>
</feature>
<feature type="compositionally biased region" description="Polar residues" evidence="1">
    <location>
        <begin position="1"/>
        <end position="11"/>
    </location>
</feature>
<feature type="compositionally biased region" description="Low complexity" evidence="1">
    <location>
        <begin position="22"/>
        <end position="36"/>
    </location>
</feature>
<evidence type="ECO:0000313" key="2">
    <source>
        <dbReference type="EMBL" id="CEP06943.1"/>
    </source>
</evidence>
<feature type="compositionally biased region" description="Acidic residues" evidence="1">
    <location>
        <begin position="247"/>
        <end position="263"/>
    </location>
</feature>